<evidence type="ECO:0000256" key="1">
    <source>
        <dbReference type="ARBA" id="ARBA00001954"/>
    </source>
</evidence>
<evidence type="ECO:0000313" key="9">
    <source>
        <dbReference type="EMBL" id="MDO6414803.1"/>
    </source>
</evidence>
<name>A0ABT8Y8Z7_9SPHN</name>
<dbReference type="InterPro" id="IPR047869">
    <property type="entry name" value="YdcJ_bac-like"/>
</dbReference>
<organism evidence="9 10">
    <name type="scientific">Sphingomonas natans</name>
    <dbReference type="NCBI Taxonomy" id="3063330"/>
    <lineage>
        <taxon>Bacteria</taxon>
        <taxon>Pseudomonadati</taxon>
        <taxon>Pseudomonadota</taxon>
        <taxon>Alphaproteobacteria</taxon>
        <taxon>Sphingomonadales</taxon>
        <taxon>Sphingomonadaceae</taxon>
        <taxon>Sphingomonas</taxon>
    </lineage>
</organism>
<proteinExistence type="inferred from homology"/>
<evidence type="ECO:0000256" key="7">
    <source>
        <dbReference type="ARBA" id="ARBA00035034"/>
    </source>
</evidence>
<protein>
    <recommendedName>
        <fullName evidence="7">2-oxoadipate dioxygenase/decarboxylase</fullName>
        <ecNumber evidence="6">1.13.11.93</ecNumber>
    </recommendedName>
    <alternativeName>
        <fullName evidence="8">2-hydroxyglutarate synthase</fullName>
    </alternativeName>
</protein>
<dbReference type="PANTHER" id="PTHR39479">
    <property type="match status" value="1"/>
</dbReference>
<evidence type="ECO:0000256" key="8">
    <source>
        <dbReference type="ARBA" id="ARBA00035045"/>
    </source>
</evidence>
<dbReference type="PANTHER" id="PTHR39479:SF2">
    <property type="entry name" value="2-OXOADIPATE DIOXYGENASE_DECARBOXYLASE"/>
    <property type="match status" value="1"/>
</dbReference>
<comment type="similarity">
    <text evidence="5">Belongs to the 2-oxoadipate dioxygenase/decarboxylase family.</text>
</comment>
<dbReference type="EMBL" id="JAUOTP010000004">
    <property type="protein sequence ID" value="MDO6414803.1"/>
    <property type="molecule type" value="Genomic_DNA"/>
</dbReference>
<dbReference type="InterPro" id="IPR009770">
    <property type="entry name" value="HGLS"/>
</dbReference>
<accession>A0ABT8Y8Z7</accession>
<dbReference type="Gene3D" id="3.10.180.80">
    <property type="entry name" value="Uncharacterised protein PF07063, DUF1338"/>
    <property type="match status" value="1"/>
</dbReference>
<dbReference type="EC" id="1.13.11.93" evidence="6"/>
<comment type="caution">
    <text evidence="9">The sequence shown here is derived from an EMBL/GenBank/DDBJ whole genome shotgun (WGS) entry which is preliminary data.</text>
</comment>
<dbReference type="SMART" id="SM01150">
    <property type="entry name" value="DUF1338"/>
    <property type="match status" value="1"/>
</dbReference>
<keyword evidence="10" id="KW-1185">Reference proteome</keyword>
<evidence type="ECO:0000256" key="6">
    <source>
        <dbReference type="ARBA" id="ARBA00035023"/>
    </source>
</evidence>
<dbReference type="Pfam" id="PF07063">
    <property type="entry name" value="HGLS"/>
    <property type="match status" value="1"/>
</dbReference>
<gene>
    <name evidence="9" type="ORF">Q4F19_10470</name>
</gene>
<evidence type="ECO:0000256" key="4">
    <source>
        <dbReference type="ARBA" id="ARBA00023004"/>
    </source>
</evidence>
<evidence type="ECO:0000256" key="2">
    <source>
        <dbReference type="ARBA" id="ARBA00022964"/>
    </source>
</evidence>
<comment type="cofactor">
    <cofactor evidence="1">
        <name>Fe(2+)</name>
        <dbReference type="ChEBI" id="CHEBI:29033"/>
    </cofactor>
</comment>
<keyword evidence="2" id="KW-0223">Dioxygenase</keyword>
<reference evidence="9" key="1">
    <citation type="submission" date="2023-07" db="EMBL/GenBank/DDBJ databases">
        <authorList>
            <person name="Kim M."/>
        </authorList>
    </citation>
    <scope>NUCLEOTIDE SEQUENCE</scope>
    <source>
        <strain evidence="9">BIUV-7</strain>
    </source>
</reference>
<dbReference type="RefSeq" id="WP_303542309.1">
    <property type="nucleotide sequence ID" value="NZ_JAUOTP010000004.1"/>
</dbReference>
<sequence length="444" mass="47996">MSGFVPASELRARFAAMLSDMYRAEVPQYGALLALVADINRETLVADPTLADALRASGEGDRIDAERHGAIRLGTARELRCVARAFRLMGMRPVGYYDLAAAGVPVHSTAFRPVDAGELAASPFRVFTSLLRLELIEDVALRDEAAAILSRRSILTEEATALLAAADANGGLDEAQSERFLPALLETFRWHSRATIDREIYDRLLASHRLVADVVSFPGPHINHLTPRVLDIDAAHARMAALGFGPKDTIEGPPRRRCPILLRQTSFKALSEAVAFPGRTGLSAEGSHTARFGEIEQRGAALTREGRARYDRLIAGEAHTSLPDDADALRRERLAFFRYRPAESAPRRLPPSPGNLEALIADGAVVAAPITYEDFLPVSAAGIFRSNLGDEVQGSYAAAGSRPAFEEALGEPVSDEFTLYARDEAESLAAVDRAFGWPAGTARS</sequence>
<evidence type="ECO:0000313" key="10">
    <source>
        <dbReference type="Proteomes" id="UP001169764"/>
    </source>
</evidence>
<evidence type="ECO:0000256" key="3">
    <source>
        <dbReference type="ARBA" id="ARBA00023002"/>
    </source>
</evidence>
<dbReference type="Proteomes" id="UP001169764">
    <property type="component" value="Unassembled WGS sequence"/>
</dbReference>
<keyword evidence="4" id="KW-0408">Iron</keyword>
<evidence type="ECO:0000256" key="5">
    <source>
        <dbReference type="ARBA" id="ARBA00035013"/>
    </source>
</evidence>
<dbReference type="CDD" id="cd16348">
    <property type="entry name" value="VOC_YdcJ_like"/>
    <property type="match status" value="1"/>
</dbReference>
<keyword evidence="3" id="KW-0560">Oxidoreductase</keyword>